<reference evidence="1" key="1">
    <citation type="submission" date="2022-08" db="EMBL/GenBank/DDBJ databases">
        <authorList>
            <person name="Gutierrez-Valencia J."/>
        </authorList>
    </citation>
    <scope>NUCLEOTIDE SEQUENCE</scope>
</reference>
<proteinExistence type="predicted"/>
<dbReference type="Proteomes" id="UP001154282">
    <property type="component" value="Unassembled WGS sequence"/>
</dbReference>
<dbReference type="AlphaFoldDB" id="A0AAV0L6I8"/>
<sequence length="133" mass="15123">VTWVGKFCLKESLNQSHSPSHHYSFTLHHHHDSTSHSTTAITIIFHLLTQSKGQASIWQQRYKYAASTASFPGERHQNQIPYFAHPPFLFHVSGEGRKRVNRKGVKLRILNTRLCSGGSHKSIHGVRIQFGGR</sequence>
<dbReference type="EMBL" id="CAMGYJ010000006">
    <property type="protein sequence ID" value="CAI0430062.1"/>
    <property type="molecule type" value="Genomic_DNA"/>
</dbReference>
<accession>A0AAV0L6I8</accession>
<evidence type="ECO:0000313" key="1">
    <source>
        <dbReference type="EMBL" id="CAI0430062.1"/>
    </source>
</evidence>
<protein>
    <submittedName>
        <fullName evidence="1">Uncharacterized protein</fullName>
    </submittedName>
</protein>
<feature type="non-terminal residue" evidence="1">
    <location>
        <position position="1"/>
    </location>
</feature>
<organism evidence="1 2">
    <name type="scientific">Linum tenue</name>
    <dbReference type="NCBI Taxonomy" id="586396"/>
    <lineage>
        <taxon>Eukaryota</taxon>
        <taxon>Viridiplantae</taxon>
        <taxon>Streptophyta</taxon>
        <taxon>Embryophyta</taxon>
        <taxon>Tracheophyta</taxon>
        <taxon>Spermatophyta</taxon>
        <taxon>Magnoliopsida</taxon>
        <taxon>eudicotyledons</taxon>
        <taxon>Gunneridae</taxon>
        <taxon>Pentapetalae</taxon>
        <taxon>rosids</taxon>
        <taxon>fabids</taxon>
        <taxon>Malpighiales</taxon>
        <taxon>Linaceae</taxon>
        <taxon>Linum</taxon>
    </lineage>
</organism>
<gene>
    <name evidence="1" type="ORF">LITE_LOCUS22439</name>
</gene>
<name>A0AAV0L6I8_9ROSI</name>
<evidence type="ECO:0000313" key="2">
    <source>
        <dbReference type="Proteomes" id="UP001154282"/>
    </source>
</evidence>
<comment type="caution">
    <text evidence="1">The sequence shown here is derived from an EMBL/GenBank/DDBJ whole genome shotgun (WGS) entry which is preliminary data.</text>
</comment>
<keyword evidence="2" id="KW-1185">Reference proteome</keyword>